<organism evidence="1 2">
    <name type="scientific">Phytophthora rubi</name>
    <dbReference type="NCBI Taxonomy" id="129364"/>
    <lineage>
        <taxon>Eukaryota</taxon>
        <taxon>Sar</taxon>
        <taxon>Stramenopiles</taxon>
        <taxon>Oomycota</taxon>
        <taxon>Peronosporomycetes</taxon>
        <taxon>Peronosporales</taxon>
        <taxon>Peronosporaceae</taxon>
        <taxon>Phytophthora</taxon>
    </lineage>
</organism>
<reference evidence="1 2" key="1">
    <citation type="submission" date="2018-09" db="EMBL/GenBank/DDBJ databases">
        <title>Genomic investigation of the strawberry pathogen Phytophthora fragariae indicates pathogenicity is determined by transcriptional variation in three key races.</title>
        <authorList>
            <person name="Adams T.M."/>
            <person name="Armitage A.D."/>
            <person name="Sobczyk M.K."/>
            <person name="Bates H.J."/>
            <person name="Dunwell J.M."/>
            <person name="Nellist C.F."/>
            <person name="Harrison R.J."/>
        </authorList>
    </citation>
    <scope>NUCLEOTIDE SEQUENCE [LARGE SCALE GENOMIC DNA]</scope>
    <source>
        <strain evidence="1 2">SCRP324</strain>
    </source>
</reference>
<dbReference type="AlphaFoldDB" id="A0A6A3GM35"/>
<name>A0A6A3GM35_9STRA</name>
<proteinExistence type="predicted"/>
<accession>A0A6A3GM35</accession>
<evidence type="ECO:0000313" key="2">
    <source>
        <dbReference type="Proteomes" id="UP000435112"/>
    </source>
</evidence>
<protein>
    <submittedName>
        <fullName evidence="1">Uncharacterized protein</fullName>
    </submittedName>
</protein>
<dbReference type="Proteomes" id="UP000435112">
    <property type="component" value="Unassembled WGS sequence"/>
</dbReference>
<dbReference type="EMBL" id="QXFU01007903">
    <property type="protein sequence ID" value="KAE8957507.1"/>
    <property type="molecule type" value="Genomic_DNA"/>
</dbReference>
<gene>
    <name evidence="1" type="ORF">PR002_g31153</name>
</gene>
<comment type="caution">
    <text evidence="1">The sequence shown here is derived from an EMBL/GenBank/DDBJ whole genome shotgun (WGS) entry which is preliminary data.</text>
</comment>
<evidence type="ECO:0000313" key="1">
    <source>
        <dbReference type="EMBL" id="KAE8957507.1"/>
    </source>
</evidence>
<sequence length="92" mass="11192">MNQEPNWPVRTTERIPPPVVECWLRRNVKRIRQSMVILSNKMQLLEVTIYCLFNIQQTTIDSKVKPQQRWTPWKNAFSESEVRRPKLRVWGW</sequence>